<proteinExistence type="predicted"/>
<dbReference type="EMBL" id="CP017157">
    <property type="protein sequence ID" value="AOP45519.1"/>
    <property type="molecule type" value="Genomic_DNA"/>
</dbReference>
<evidence type="ECO:0000313" key="4">
    <source>
        <dbReference type="EMBL" id="AOP45519.1"/>
    </source>
</evidence>
<keyword evidence="3" id="KW-0732">Signal</keyword>
<feature type="region of interest" description="Disordered" evidence="1">
    <location>
        <begin position="281"/>
        <end position="323"/>
    </location>
</feature>
<feature type="region of interest" description="Disordered" evidence="1">
    <location>
        <begin position="116"/>
        <end position="136"/>
    </location>
</feature>
<keyword evidence="5" id="KW-1185">Reference proteome</keyword>
<feature type="transmembrane region" description="Helical" evidence="2">
    <location>
        <begin position="257"/>
        <end position="277"/>
    </location>
</feature>
<feature type="signal peptide" evidence="3">
    <location>
        <begin position="1"/>
        <end position="28"/>
    </location>
</feature>
<evidence type="ECO:0000313" key="5">
    <source>
        <dbReference type="Proteomes" id="UP000094094"/>
    </source>
</evidence>
<organism evidence="4 5">
    <name type="scientific">Streptomyces lydicus</name>
    <dbReference type="NCBI Taxonomy" id="47763"/>
    <lineage>
        <taxon>Bacteria</taxon>
        <taxon>Bacillati</taxon>
        <taxon>Actinomycetota</taxon>
        <taxon>Actinomycetes</taxon>
        <taxon>Kitasatosporales</taxon>
        <taxon>Streptomycetaceae</taxon>
        <taxon>Streptomyces</taxon>
    </lineage>
</organism>
<evidence type="ECO:0000256" key="2">
    <source>
        <dbReference type="SAM" id="Phobius"/>
    </source>
</evidence>
<evidence type="ECO:0000256" key="3">
    <source>
        <dbReference type="SAM" id="SignalP"/>
    </source>
</evidence>
<dbReference type="RefSeq" id="WP_069567399.1">
    <property type="nucleotide sequence ID" value="NZ_CP017157.1"/>
</dbReference>
<dbReference type="InterPro" id="IPR006311">
    <property type="entry name" value="TAT_signal"/>
</dbReference>
<dbReference type="AlphaFoldDB" id="A0A1D7VFM3"/>
<accession>A0A1D7VFM3</accession>
<keyword evidence="2" id="KW-0472">Membrane</keyword>
<dbReference type="Proteomes" id="UP000094094">
    <property type="component" value="Chromosome"/>
</dbReference>
<dbReference type="PROSITE" id="PS51318">
    <property type="entry name" value="TAT"/>
    <property type="match status" value="1"/>
</dbReference>
<reference evidence="4 5" key="1">
    <citation type="submission" date="2016-09" db="EMBL/GenBank/DDBJ databases">
        <title>Complete genome sequencing of Streptomyces lydicus 103 and metabolic pathways analysis of antibiotic biosynthesis.</title>
        <authorList>
            <person name="Jia N."/>
            <person name="Ding M.-Z."/>
            <person name="Gao F."/>
            <person name="Yuan Y.-J."/>
        </authorList>
    </citation>
    <scope>NUCLEOTIDE SEQUENCE [LARGE SCALE GENOMIC DNA]</scope>
    <source>
        <strain evidence="4 5">103</strain>
    </source>
</reference>
<sequence>MPSRPRTALRGAALAAAAGLLCPAPAAAAPAGPGWSAAPAPAAGAAPGPQDRTYFYLEGAPGTVMTDRLSLGNPTGRAVTVRLRGSGTGSWLALAAREVRVPARTRASVPFTVTVPRDAAPGEHPGTLVASSGGPDGRRAAVPVHLRVTGPRLAALTVENVSVSGRGSAAVIRYTLVNRGNTALDPRLAVRADGVFGPVLRRPARPLPSRLLPGRRVERTENWPDPPALDAVAVRLTVTAQGGAYGSATASYAPVAWGAPAGAALVLAAGAGGLVAVRRRRRAAKGGTAPGGRAAGGRDPGRDEAEEAGAAGQLAGSAAGGRA</sequence>
<dbReference type="OrthoDB" id="4336304at2"/>
<feature type="compositionally biased region" description="Low complexity" evidence="1">
    <location>
        <begin position="308"/>
        <end position="317"/>
    </location>
</feature>
<gene>
    <name evidence="4" type="ORF">SL103_04025</name>
</gene>
<keyword evidence="2" id="KW-0812">Transmembrane</keyword>
<evidence type="ECO:0000256" key="1">
    <source>
        <dbReference type="SAM" id="MobiDB-lite"/>
    </source>
</evidence>
<dbReference type="KEGG" id="slc:SL103_04025"/>
<evidence type="ECO:0008006" key="6">
    <source>
        <dbReference type="Google" id="ProtNLM"/>
    </source>
</evidence>
<name>A0A1D7VFM3_9ACTN</name>
<protein>
    <recommendedName>
        <fullName evidence="6">DUF916 domain-containing protein</fullName>
    </recommendedName>
</protein>
<keyword evidence="2" id="KW-1133">Transmembrane helix</keyword>
<feature type="chain" id="PRO_5009100829" description="DUF916 domain-containing protein" evidence="3">
    <location>
        <begin position="29"/>
        <end position="323"/>
    </location>
</feature>